<dbReference type="InterPro" id="IPR001251">
    <property type="entry name" value="CRAL-TRIO_dom"/>
</dbReference>
<dbReference type="PANTHER" id="PTHR46818">
    <property type="entry name" value="DOMAIN-CONTAINING PROTEIN, PUTATIVE-RELATED"/>
    <property type="match status" value="1"/>
</dbReference>
<evidence type="ECO:0000259" key="1">
    <source>
        <dbReference type="Pfam" id="PF00650"/>
    </source>
</evidence>
<sequence length="412" mass="48562">MIDYMKKEKLIEPGSDKVIIAGKIERKIFENIQMEPIEQEQLNNLKRALINIPPLRLPKEWQDSDYLRILSYCDYEITNTIQVLKQHLLWRNNINLSNPPNFVVLNGAIYIHWHDKGFRPVIIIDINKALQYKLKEFKNGFDYLFNMLIRDILISYYVESTIILIDLGNLNQQIHLITNELMEFVKNCEINYYGRIHKIYILEDVYKFLFNRVVQVLKPSSQDKIVFLQKKNLNQLTNQIDENQLELKFSGLQPNIQSNFWPPKDLPNVKIKKFDKKDEVKSNMSNTDENLSKSQLILQKNRPESSQNSQLFLQVYNEEQEVIISESHIIEFADSFNNLEYYPDSQFQSSKNNCQKFQDTAPLQSTTIKPRDLQRLESENWSSSDLQMSSKFITQNQKQNPCCQSSSTCQLI</sequence>
<evidence type="ECO:0000313" key="2">
    <source>
        <dbReference type="EMBL" id="CAD8070046.1"/>
    </source>
</evidence>
<dbReference type="EMBL" id="CAJJDN010000026">
    <property type="protein sequence ID" value="CAD8070046.1"/>
    <property type="molecule type" value="Genomic_DNA"/>
</dbReference>
<reference evidence="2" key="1">
    <citation type="submission" date="2021-01" db="EMBL/GenBank/DDBJ databases">
        <authorList>
            <consortium name="Genoscope - CEA"/>
            <person name="William W."/>
        </authorList>
    </citation>
    <scope>NUCLEOTIDE SEQUENCE</scope>
</reference>
<comment type="caution">
    <text evidence="2">The sequence shown here is derived from an EMBL/GenBank/DDBJ whole genome shotgun (WGS) entry which is preliminary data.</text>
</comment>
<dbReference type="CDD" id="cd00170">
    <property type="entry name" value="SEC14"/>
    <property type="match status" value="1"/>
</dbReference>
<gene>
    <name evidence="2" type="ORF">PSON_ATCC_30995.1.T0260189</name>
</gene>
<evidence type="ECO:0000313" key="3">
    <source>
        <dbReference type="Proteomes" id="UP000692954"/>
    </source>
</evidence>
<name>A0A8S1LYY3_9CILI</name>
<feature type="domain" description="CRAL-TRIO" evidence="1">
    <location>
        <begin position="107"/>
        <end position="251"/>
    </location>
</feature>
<protein>
    <recommendedName>
        <fullName evidence="1">CRAL-TRIO domain-containing protein</fullName>
    </recommendedName>
</protein>
<dbReference type="PANTHER" id="PTHR46818:SF1">
    <property type="entry name" value="CHROMOSOME UNDETERMINED SCAFFOLD_125, WHOLE GENOME SHOTGUN SEQUENCE"/>
    <property type="match status" value="1"/>
</dbReference>
<dbReference type="AlphaFoldDB" id="A0A8S1LYY3"/>
<dbReference type="Pfam" id="PF00650">
    <property type="entry name" value="CRAL_TRIO"/>
    <property type="match status" value="1"/>
</dbReference>
<dbReference type="Proteomes" id="UP000692954">
    <property type="component" value="Unassembled WGS sequence"/>
</dbReference>
<organism evidence="2 3">
    <name type="scientific">Paramecium sonneborni</name>
    <dbReference type="NCBI Taxonomy" id="65129"/>
    <lineage>
        <taxon>Eukaryota</taxon>
        <taxon>Sar</taxon>
        <taxon>Alveolata</taxon>
        <taxon>Ciliophora</taxon>
        <taxon>Intramacronucleata</taxon>
        <taxon>Oligohymenophorea</taxon>
        <taxon>Peniculida</taxon>
        <taxon>Parameciidae</taxon>
        <taxon>Paramecium</taxon>
    </lineage>
</organism>
<accession>A0A8S1LYY3</accession>
<dbReference type="OrthoDB" id="1434354at2759"/>
<proteinExistence type="predicted"/>
<keyword evidence="3" id="KW-1185">Reference proteome</keyword>